<evidence type="ECO:0000313" key="4">
    <source>
        <dbReference type="Proteomes" id="UP001182556"/>
    </source>
</evidence>
<evidence type="ECO:0000313" key="3">
    <source>
        <dbReference type="EMBL" id="KAK1922717.1"/>
    </source>
</evidence>
<evidence type="ECO:0000256" key="1">
    <source>
        <dbReference type="SAM" id="Coils"/>
    </source>
</evidence>
<dbReference type="AlphaFoldDB" id="A0AAD9CWB2"/>
<dbReference type="GO" id="GO:0072686">
    <property type="term" value="C:mitotic spindle"/>
    <property type="evidence" value="ECO:0007669"/>
    <property type="project" value="TreeGrafter"/>
</dbReference>
<proteinExistence type="predicted"/>
<dbReference type="CDD" id="cd23787">
    <property type="entry name" value="RWD_CSM1"/>
    <property type="match status" value="1"/>
</dbReference>
<dbReference type="GO" id="GO:0045144">
    <property type="term" value="P:meiotic sister chromatid segregation"/>
    <property type="evidence" value="ECO:0007669"/>
    <property type="project" value="TreeGrafter"/>
</dbReference>
<feature type="region of interest" description="Disordered" evidence="2">
    <location>
        <begin position="1"/>
        <end position="41"/>
    </location>
</feature>
<dbReference type="Gene3D" id="3.90.1150.80">
    <property type="match status" value="1"/>
</dbReference>
<dbReference type="GO" id="GO:1990644">
    <property type="term" value="F:microtubule site clamp"/>
    <property type="evidence" value="ECO:0007669"/>
    <property type="project" value="TreeGrafter"/>
</dbReference>
<gene>
    <name evidence="3" type="ORF">DB88DRAFT_496076</name>
</gene>
<dbReference type="PANTHER" id="PTHR28006:SF1">
    <property type="entry name" value="MONOPOLIN COMPLEX SUBUNIT CSM1"/>
    <property type="match status" value="1"/>
</dbReference>
<keyword evidence="1" id="KW-0175">Coiled coil</keyword>
<dbReference type="GO" id="GO:0051315">
    <property type="term" value="P:attachment of mitotic spindle microtubules to kinetochore"/>
    <property type="evidence" value="ECO:0007669"/>
    <property type="project" value="TreeGrafter"/>
</dbReference>
<dbReference type="EMBL" id="JAODAN010000008">
    <property type="protein sequence ID" value="KAK1922717.1"/>
    <property type="molecule type" value="Genomic_DNA"/>
</dbReference>
<name>A0AAD9CWB2_PAPLA</name>
<keyword evidence="4" id="KW-1185">Reference proteome</keyword>
<organism evidence="3 4">
    <name type="scientific">Papiliotrema laurentii</name>
    <name type="common">Cryptococcus laurentii</name>
    <dbReference type="NCBI Taxonomy" id="5418"/>
    <lineage>
        <taxon>Eukaryota</taxon>
        <taxon>Fungi</taxon>
        <taxon>Dikarya</taxon>
        <taxon>Basidiomycota</taxon>
        <taxon>Agaricomycotina</taxon>
        <taxon>Tremellomycetes</taxon>
        <taxon>Tremellales</taxon>
        <taxon>Rhynchogastremaceae</taxon>
        <taxon>Papiliotrema</taxon>
    </lineage>
</organism>
<dbReference type="InterPro" id="IPR038608">
    <property type="entry name" value="Csm1/Pcs1_C_sf"/>
</dbReference>
<dbReference type="PANTHER" id="PTHR28006">
    <property type="entry name" value="MONOPOLIN COMPLEX SUBUNIT CSM1"/>
    <property type="match status" value="1"/>
</dbReference>
<evidence type="ECO:0000256" key="2">
    <source>
        <dbReference type="SAM" id="MobiDB-lite"/>
    </source>
</evidence>
<evidence type="ECO:0008006" key="5">
    <source>
        <dbReference type="Google" id="ProtNLM"/>
    </source>
</evidence>
<reference evidence="3" key="1">
    <citation type="submission" date="2023-02" db="EMBL/GenBank/DDBJ databases">
        <title>Identification and recombinant expression of a fungal hydrolase from Papiliotrema laurentii that hydrolyzes apple cutin and clears colloidal polyester polyurethane.</title>
        <authorList>
            <consortium name="DOE Joint Genome Institute"/>
            <person name="Roman V.A."/>
            <person name="Bojanowski C."/>
            <person name="Crable B.R."/>
            <person name="Wagner D.N."/>
            <person name="Hung C.S."/>
            <person name="Nadeau L.J."/>
            <person name="Schratz L."/>
            <person name="Haridas S."/>
            <person name="Pangilinan J."/>
            <person name="Lipzen A."/>
            <person name="Na H."/>
            <person name="Yan M."/>
            <person name="Ng V."/>
            <person name="Grigoriev I.V."/>
            <person name="Spatafora J.W."/>
            <person name="Barlow D."/>
            <person name="Biffinger J."/>
            <person name="Kelley-Loughnane N."/>
            <person name="Varaljay V.A."/>
            <person name="Crookes-Goodson W.J."/>
        </authorList>
    </citation>
    <scope>NUCLEOTIDE SEQUENCE</scope>
    <source>
        <strain evidence="3">5307AH</strain>
    </source>
</reference>
<dbReference type="GO" id="GO:0005730">
    <property type="term" value="C:nucleolus"/>
    <property type="evidence" value="ECO:0007669"/>
    <property type="project" value="TreeGrafter"/>
</dbReference>
<dbReference type="GO" id="GO:0033551">
    <property type="term" value="C:monopolin complex"/>
    <property type="evidence" value="ECO:0007669"/>
    <property type="project" value="InterPro"/>
</dbReference>
<sequence>MAAVSKTKKAGKENIPPSDGADEPSGVEAPSTSKEGRRAADLERRLQALTAERDRLRSQRDEFGRQFEELSKTRNTEVEALFEKYKEKAAVQAKAQNDIISNQTALTERLQGKIRDLEKALEKATALPSAGGPFDAVKADPKEVKALKEELTKAKATIKATEEKFVALEREYKAEVKHSQNLQASRSGTAPAAGVVGGITPEEAAKDAACLRLYEDLSDLSVPNVKIRDTGKAGKEIVYNCIQTYAGRSLNFKIKTFNVLDAAKAKAKDPNPWEKKVQYNPEGLEMEPADFVNRLGVFGKEFTIPREQMSEMYEELRTAIAAEE</sequence>
<comment type="caution">
    <text evidence="3">The sequence shown here is derived from an EMBL/GenBank/DDBJ whole genome shotgun (WGS) entry which is preliminary data.</text>
</comment>
<feature type="coiled-coil region" evidence="1">
    <location>
        <begin position="100"/>
        <end position="171"/>
    </location>
</feature>
<dbReference type="GO" id="GO:0034506">
    <property type="term" value="C:chromosome, centromeric core domain"/>
    <property type="evidence" value="ECO:0007669"/>
    <property type="project" value="TreeGrafter"/>
</dbReference>
<accession>A0AAD9CWB2</accession>
<dbReference type="Proteomes" id="UP001182556">
    <property type="component" value="Unassembled WGS sequence"/>
</dbReference>
<protein>
    <recommendedName>
        <fullName evidence="5">Monopolin complex subunit Csm1/Pcs1 C-terminal domain-containing protein</fullName>
    </recommendedName>
</protein>
<dbReference type="InterPro" id="IPR040349">
    <property type="entry name" value="Csm1/Pcs1"/>
</dbReference>